<dbReference type="InterPro" id="IPR006143">
    <property type="entry name" value="RND_pump_MFP"/>
</dbReference>
<evidence type="ECO:0000256" key="1">
    <source>
        <dbReference type="ARBA" id="ARBA00004196"/>
    </source>
</evidence>
<organism evidence="7 8">
    <name type="scientific">Collimonas pratensis</name>
    <dbReference type="NCBI Taxonomy" id="279113"/>
    <lineage>
        <taxon>Bacteria</taxon>
        <taxon>Pseudomonadati</taxon>
        <taxon>Pseudomonadota</taxon>
        <taxon>Betaproteobacteria</taxon>
        <taxon>Burkholderiales</taxon>
        <taxon>Oxalobacteraceae</taxon>
        <taxon>Collimonas</taxon>
    </lineage>
</organism>
<evidence type="ECO:0000256" key="2">
    <source>
        <dbReference type="ARBA" id="ARBA00009477"/>
    </source>
</evidence>
<proteinExistence type="inferred from homology"/>
<dbReference type="GO" id="GO:1990281">
    <property type="term" value="C:efflux pump complex"/>
    <property type="evidence" value="ECO:0007669"/>
    <property type="project" value="TreeGrafter"/>
</dbReference>
<accession>A0A127Q6A6</accession>
<dbReference type="KEGG" id="cpra:CPter91_3183"/>
<dbReference type="Gene3D" id="2.40.50.100">
    <property type="match status" value="1"/>
</dbReference>
<dbReference type="InterPro" id="IPR058792">
    <property type="entry name" value="Beta-barrel_RND_2"/>
</dbReference>
<dbReference type="PATRIC" id="fig|279113.9.peg.3143"/>
<dbReference type="Pfam" id="PF25917">
    <property type="entry name" value="BSH_RND"/>
    <property type="match status" value="1"/>
</dbReference>
<dbReference type="PANTHER" id="PTHR30469">
    <property type="entry name" value="MULTIDRUG RESISTANCE PROTEIN MDTA"/>
    <property type="match status" value="1"/>
</dbReference>
<dbReference type="Gene3D" id="2.40.420.20">
    <property type="match status" value="1"/>
</dbReference>
<protein>
    <submittedName>
        <fullName evidence="7">Efflux transporter, RND family, MFP subunit</fullName>
    </submittedName>
</protein>
<dbReference type="NCBIfam" id="TIGR01730">
    <property type="entry name" value="RND_mfp"/>
    <property type="match status" value="1"/>
</dbReference>
<dbReference type="EMBL" id="CP013234">
    <property type="protein sequence ID" value="AMP05516.1"/>
    <property type="molecule type" value="Genomic_DNA"/>
</dbReference>
<dbReference type="AlphaFoldDB" id="A0A127Q6A6"/>
<dbReference type="Pfam" id="PF25954">
    <property type="entry name" value="Beta-barrel_RND_2"/>
    <property type="match status" value="1"/>
</dbReference>
<dbReference type="InterPro" id="IPR058625">
    <property type="entry name" value="MdtA-like_BSH"/>
</dbReference>
<gene>
    <name evidence="7" type="ORF">CPter91_3183</name>
</gene>
<dbReference type="STRING" id="279113.CPter91_3183"/>
<comment type="similarity">
    <text evidence="2">Belongs to the membrane fusion protein (MFP) (TC 8.A.1) family.</text>
</comment>
<keyword evidence="3" id="KW-0813">Transport</keyword>
<evidence type="ECO:0000259" key="6">
    <source>
        <dbReference type="Pfam" id="PF25967"/>
    </source>
</evidence>
<evidence type="ECO:0000259" key="4">
    <source>
        <dbReference type="Pfam" id="PF25917"/>
    </source>
</evidence>
<dbReference type="Pfam" id="PF25967">
    <property type="entry name" value="RND-MFP_C"/>
    <property type="match status" value="1"/>
</dbReference>
<feature type="domain" description="CusB-like beta-barrel" evidence="5">
    <location>
        <begin position="240"/>
        <end position="312"/>
    </location>
</feature>
<dbReference type="GO" id="GO:0015562">
    <property type="term" value="F:efflux transmembrane transporter activity"/>
    <property type="evidence" value="ECO:0007669"/>
    <property type="project" value="TreeGrafter"/>
</dbReference>
<dbReference type="Gene3D" id="2.40.30.170">
    <property type="match status" value="1"/>
</dbReference>
<reference evidence="7 8" key="1">
    <citation type="submission" date="2015-11" db="EMBL/GenBank/DDBJ databases">
        <title>Exploring the genomic traits of fungus-feeding bacterial genus Collimonas.</title>
        <authorList>
            <person name="Song C."/>
            <person name="Schmidt R."/>
            <person name="de Jager V."/>
            <person name="Krzyzanowska D."/>
            <person name="Jongedijk E."/>
            <person name="Cankar K."/>
            <person name="Beekwilder J."/>
            <person name="van Veen A."/>
            <person name="de Boer W."/>
            <person name="van Veen J.A."/>
            <person name="Garbeva P."/>
        </authorList>
    </citation>
    <scope>NUCLEOTIDE SEQUENCE [LARGE SCALE GENOMIC DNA]</scope>
    <source>
        <strain evidence="7 8">Ter91</strain>
    </source>
</reference>
<feature type="domain" description="Multidrug resistance protein MdtA-like barrel-sandwich hybrid" evidence="4">
    <location>
        <begin position="96"/>
        <end position="228"/>
    </location>
</feature>
<dbReference type="SUPFAM" id="SSF111369">
    <property type="entry name" value="HlyD-like secretion proteins"/>
    <property type="match status" value="1"/>
</dbReference>
<sequence>MAMRKLAIAQNSKGKNVPTQIIQRAIERDPAPLHGLMRAPNLLLVCTLTLLAACSKAPEKVEDIRPVRVTVLNPANADVTSELPGAVQARYESQLGFRVGGKIIARQVDVGTVVKRGQVLMRLDPKDLQLAQAQAVAAVSSAASNRDTAKADLKRYQELRGKNFVSQAVLDAKDTAFKAAQATYDQAEAAFKGQLNQTAYATLESDVDGVVTAINAEAGQVVAAGTPVVSVARQGAKEVVVGAPENQVDQLRRSDDVQVRLWADPKQLIRGTVREVSPIADPVTRTYAIKIAIPDHTPNVKLGMTAYAAFISKTSDDAIKVPLTALLRVQDHSVVWVVEGANVRQVRQVPIEITGQHGNEVWIRGALKPGQQVVTAGVNQLKPGQKVTILDAPEASLPAAKAASAAATSGAAQ</sequence>
<dbReference type="InterPro" id="IPR058627">
    <property type="entry name" value="MdtA-like_C"/>
</dbReference>
<evidence type="ECO:0000313" key="7">
    <source>
        <dbReference type="EMBL" id="AMP05516.1"/>
    </source>
</evidence>
<evidence type="ECO:0000313" key="8">
    <source>
        <dbReference type="Proteomes" id="UP000074561"/>
    </source>
</evidence>
<dbReference type="Proteomes" id="UP000074561">
    <property type="component" value="Chromosome"/>
</dbReference>
<name>A0A127Q6A6_9BURK</name>
<evidence type="ECO:0000256" key="3">
    <source>
        <dbReference type="ARBA" id="ARBA00022448"/>
    </source>
</evidence>
<dbReference type="PANTHER" id="PTHR30469:SF15">
    <property type="entry name" value="HLYD FAMILY OF SECRETION PROTEINS"/>
    <property type="match status" value="1"/>
</dbReference>
<dbReference type="Gene3D" id="1.10.287.470">
    <property type="entry name" value="Helix hairpin bin"/>
    <property type="match status" value="1"/>
</dbReference>
<feature type="domain" description="Multidrug resistance protein MdtA-like C-terminal permuted SH3" evidence="6">
    <location>
        <begin position="317"/>
        <end position="379"/>
    </location>
</feature>
<evidence type="ECO:0000259" key="5">
    <source>
        <dbReference type="Pfam" id="PF25954"/>
    </source>
</evidence>
<comment type="subcellular location">
    <subcellularLocation>
        <location evidence="1">Cell envelope</location>
    </subcellularLocation>
</comment>